<dbReference type="AlphaFoldDB" id="A0A4V3DI25"/>
<feature type="transmembrane region" description="Helical" evidence="1">
    <location>
        <begin position="185"/>
        <end position="204"/>
    </location>
</feature>
<evidence type="ECO:0000259" key="2">
    <source>
        <dbReference type="Pfam" id="PF01757"/>
    </source>
</evidence>
<feature type="transmembrane region" description="Helical" evidence="1">
    <location>
        <begin position="64"/>
        <end position="86"/>
    </location>
</feature>
<feature type="transmembrane region" description="Helical" evidence="1">
    <location>
        <begin position="275"/>
        <end position="296"/>
    </location>
</feature>
<evidence type="ECO:0000256" key="1">
    <source>
        <dbReference type="SAM" id="Phobius"/>
    </source>
</evidence>
<feature type="transmembrane region" description="Helical" evidence="1">
    <location>
        <begin position="148"/>
        <end position="173"/>
    </location>
</feature>
<keyword evidence="1" id="KW-1133">Transmembrane helix</keyword>
<dbReference type="PANTHER" id="PTHR23028">
    <property type="entry name" value="ACETYLTRANSFERASE"/>
    <property type="match status" value="1"/>
</dbReference>
<dbReference type="PANTHER" id="PTHR23028:SF53">
    <property type="entry name" value="ACYL_TRANSF_3 DOMAIN-CONTAINING PROTEIN"/>
    <property type="match status" value="1"/>
</dbReference>
<dbReference type="RefSeq" id="WP_162846810.1">
    <property type="nucleotide sequence ID" value="NZ_NIHB01000001.1"/>
</dbReference>
<keyword evidence="1" id="KW-0472">Membrane</keyword>
<feature type="transmembrane region" description="Helical" evidence="1">
    <location>
        <begin position="25"/>
        <end position="44"/>
    </location>
</feature>
<keyword evidence="1" id="KW-0812">Transmembrane</keyword>
<dbReference type="GO" id="GO:0016020">
    <property type="term" value="C:membrane"/>
    <property type="evidence" value="ECO:0007669"/>
    <property type="project" value="TreeGrafter"/>
</dbReference>
<evidence type="ECO:0000313" key="3">
    <source>
        <dbReference type="EMBL" id="TDR20481.1"/>
    </source>
</evidence>
<feature type="transmembrane region" description="Helical" evidence="1">
    <location>
        <begin position="346"/>
        <end position="372"/>
    </location>
</feature>
<dbReference type="Proteomes" id="UP000295724">
    <property type="component" value="Unassembled WGS sequence"/>
</dbReference>
<dbReference type="InterPro" id="IPR050879">
    <property type="entry name" value="Acyltransferase_3"/>
</dbReference>
<feature type="transmembrane region" description="Helical" evidence="1">
    <location>
        <begin position="249"/>
        <end position="269"/>
    </location>
</feature>
<feature type="transmembrane region" description="Helical" evidence="1">
    <location>
        <begin position="317"/>
        <end position="334"/>
    </location>
</feature>
<comment type="caution">
    <text evidence="3">The sequence shown here is derived from an EMBL/GenBank/DDBJ whole genome shotgun (WGS) entry which is preliminary data.</text>
</comment>
<accession>A0A4V3DI25</accession>
<keyword evidence="4" id="KW-1185">Reference proteome</keyword>
<sequence length="383" mass="43971">MAKVKSIFHYLSIGSKAGKIPELDGLRALAILLVLCHHFMTFYSENHGSYVRGLLPEAVSHLLFNAWLGVDLFFVLSGYLIFHHLLNVQQHPNKKQTYGRYALKRVLRTFPLYYAIILLVSLGLIPYYRVAAAPSEYLVHFLFLQDYLGAHILVPLWSLATEEKFYILAPIFLLLTRRLSPVKTIGILVVFMLFMLALKTVVMIQSDQVLNHTKFFEQYRAPFHYAMVSILVGVVVAILARLPSSSKRHSAVVVATVLIIVIMLFTNLYNPENWLGLNILHLLVVMIFGVWVWAAVKNTGAWYLRFLTGRVLRVVSVLSYSLYLTHYTVLPWVYRLHKQHVTSEQAWIHAGSFLLIYLALTVAFSLLLHYLIEKPFLTIKDRL</sequence>
<dbReference type="InterPro" id="IPR002656">
    <property type="entry name" value="Acyl_transf_3_dom"/>
</dbReference>
<name>A0A4V3DI25_9GAMM</name>
<dbReference type="EMBL" id="SNZB01000003">
    <property type="protein sequence ID" value="TDR20481.1"/>
    <property type="molecule type" value="Genomic_DNA"/>
</dbReference>
<organism evidence="3 4">
    <name type="scientific">Marinicella litoralis</name>
    <dbReference type="NCBI Taxonomy" id="644220"/>
    <lineage>
        <taxon>Bacteria</taxon>
        <taxon>Pseudomonadati</taxon>
        <taxon>Pseudomonadota</taxon>
        <taxon>Gammaproteobacteria</taxon>
        <taxon>Lysobacterales</taxon>
        <taxon>Marinicellaceae</taxon>
        <taxon>Marinicella</taxon>
    </lineage>
</organism>
<feature type="transmembrane region" description="Helical" evidence="1">
    <location>
        <begin position="106"/>
        <end position="128"/>
    </location>
</feature>
<reference evidence="3 4" key="1">
    <citation type="submission" date="2019-03" db="EMBL/GenBank/DDBJ databases">
        <title>Genomic Encyclopedia of Type Strains, Phase IV (KMG-IV): sequencing the most valuable type-strain genomes for metagenomic binning, comparative biology and taxonomic classification.</title>
        <authorList>
            <person name="Goeker M."/>
        </authorList>
    </citation>
    <scope>NUCLEOTIDE SEQUENCE [LARGE SCALE GENOMIC DNA]</scope>
    <source>
        <strain evidence="3 4">DSM 25488</strain>
    </source>
</reference>
<dbReference type="Pfam" id="PF01757">
    <property type="entry name" value="Acyl_transf_3"/>
    <property type="match status" value="1"/>
</dbReference>
<feature type="domain" description="Acyltransferase 3" evidence="2">
    <location>
        <begin position="21"/>
        <end position="369"/>
    </location>
</feature>
<protein>
    <submittedName>
        <fullName evidence="3">Peptidoglycan/LPS O-acetylase OafA/YrhL</fullName>
    </submittedName>
</protein>
<gene>
    <name evidence="3" type="ORF">C8D91_1455</name>
</gene>
<evidence type="ECO:0000313" key="4">
    <source>
        <dbReference type="Proteomes" id="UP000295724"/>
    </source>
</evidence>
<dbReference type="GO" id="GO:0016747">
    <property type="term" value="F:acyltransferase activity, transferring groups other than amino-acyl groups"/>
    <property type="evidence" value="ECO:0007669"/>
    <property type="project" value="InterPro"/>
</dbReference>
<proteinExistence type="predicted"/>
<feature type="transmembrane region" description="Helical" evidence="1">
    <location>
        <begin position="224"/>
        <end position="242"/>
    </location>
</feature>
<dbReference type="GO" id="GO:0000271">
    <property type="term" value="P:polysaccharide biosynthetic process"/>
    <property type="evidence" value="ECO:0007669"/>
    <property type="project" value="TreeGrafter"/>
</dbReference>